<dbReference type="InterPro" id="IPR036259">
    <property type="entry name" value="MFS_trans_sf"/>
</dbReference>
<dbReference type="EMBL" id="CP089982">
    <property type="protein sequence ID" value="WXA90462.1"/>
    <property type="molecule type" value="Genomic_DNA"/>
</dbReference>
<dbReference type="Pfam" id="PF07690">
    <property type="entry name" value="MFS_1"/>
    <property type="match status" value="1"/>
</dbReference>
<feature type="transmembrane region" description="Helical" evidence="7">
    <location>
        <begin position="7"/>
        <end position="31"/>
    </location>
</feature>
<feature type="transmembrane region" description="Helical" evidence="7">
    <location>
        <begin position="97"/>
        <end position="118"/>
    </location>
</feature>
<feature type="transmembrane region" description="Helical" evidence="7">
    <location>
        <begin position="196"/>
        <end position="222"/>
    </location>
</feature>
<organism evidence="9 10">
    <name type="scientific">Pendulispora brunnea</name>
    <dbReference type="NCBI Taxonomy" id="2905690"/>
    <lineage>
        <taxon>Bacteria</taxon>
        <taxon>Pseudomonadati</taxon>
        <taxon>Myxococcota</taxon>
        <taxon>Myxococcia</taxon>
        <taxon>Myxococcales</taxon>
        <taxon>Sorangiineae</taxon>
        <taxon>Pendulisporaceae</taxon>
        <taxon>Pendulispora</taxon>
    </lineage>
</organism>
<keyword evidence="5 7" id="KW-1133">Transmembrane helix</keyword>
<keyword evidence="4 7" id="KW-0812">Transmembrane</keyword>
<reference evidence="9 10" key="1">
    <citation type="submission" date="2021-12" db="EMBL/GenBank/DDBJ databases">
        <title>Discovery of the Pendulisporaceae a myxobacterial family with distinct sporulation behavior and unique specialized metabolism.</title>
        <authorList>
            <person name="Garcia R."/>
            <person name="Popoff A."/>
            <person name="Bader C.D."/>
            <person name="Loehr J."/>
            <person name="Walesch S."/>
            <person name="Walt C."/>
            <person name="Boldt J."/>
            <person name="Bunk B."/>
            <person name="Haeckl F.J.F.P.J."/>
            <person name="Gunesch A.P."/>
            <person name="Birkelbach J."/>
            <person name="Nuebel U."/>
            <person name="Pietschmann T."/>
            <person name="Bach T."/>
            <person name="Mueller R."/>
        </authorList>
    </citation>
    <scope>NUCLEOTIDE SEQUENCE [LARGE SCALE GENOMIC DNA]</scope>
    <source>
        <strain evidence="9 10">MSr12523</strain>
    </source>
</reference>
<keyword evidence="10" id="KW-1185">Reference proteome</keyword>
<gene>
    <name evidence="9" type="ORF">LZC95_28870</name>
</gene>
<dbReference type="SUPFAM" id="SSF103473">
    <property type="entry name" value="MFS general substrate transporter"/>
    <property type="match status" value="1"/>
</dbReference>
<dbReference type="Proteomes" id="UP001379533">
    <property type="component" value="Chromosome"/>
</dbReference>
<evidence type="ECO:0000313" key="9">
    <source>
        <dbReference type="EMBL" id="WXA90462.1"/>
    </source>
</evidence>
<evidence type="ECO:0000256" key="6">
    <source>
        <dbReference type="ARBA" id="ARBA00023136"/>
    </source>
</evidence>
<feature type="transmembrane region" description="Helical" evidence="7">
    <location>
        <begin position="354"/>
        <end position="371"/>
    </location>
</feature>
<evidence type="ECO:0000256" key="1">
    <source>
        <dbReference type="ARBA" id="ARBA00004127"/>
    </source>
</evidence>
<feature type="transmembrane region" description="Helical" evidence="7">
    <location>
        <begin position="130"/>
        <end position="151"/>
    </location>
</feature>
<feature type="transmembrane region" description="Helical" evidence="7">
    <location>
        <begin position="291"/>
        <end position="317"/>
    </location>
</feature>
<keyword evidence="6 7" id="KW-0472">Membrane</keyword>
<evidence type="ECO:0000313" key="10">
    <source>
        <dbReference type="Proteomes" id="UP001379533"/>
    </source>
</evidence>
<comment type="similarity">
    <text evidence="2">Belongs to the major facilitator superfamily.</text>
</comment>
<dbReference type="PROSITE" id="PS50850">
    <property type="entry name" value="MFS"/>
    <property type="match status" value="1"/>
</dbReference>
<feature type="transmembrane region" description="Helical" evidence="7">
    <location>
        <begin position="329"/>
        <end position="348"/>
    </location>
</feature>
<dbReference type="RefSeq" id="WP_394841076.1">
    <property type="nucleotide sequence ID" value="NZ_CP089982.1"/>
</dbReference>
<feature type="transmembrane region" description="Helical" evidence="7">
    <location>
        <begin position="37"/>
        <end position="60"/>
    </location>
</feature>
<dbReference type="InterPro" id="IPR020846">
    <property type="entry name" value="MFS_dom"/>
</dbReference>
<name>A0ABZ2JVU1_9BACT</name>
<feature type="transmembrane region" description="Helical" evidence="7">
    <location>
        <begin position="157"/>
        <end position="175"/>
    </location>
</feature>
<dbReference type="InterPro" id="IPR011701">
    <property type="entry name" value="MFS"/>
</dbReference>
<keyword evidence="3" id="KW-0813">Transport</keyword>
<evidence type="ECO:0000256" key="7">
    <source>
        <dbReference type="SAM" id="Phobius"/>
    </source>
</evidence>
<evidence type="ECO:0000256" key="4">
    <source>
        <dbReference type="ARBA" id="ARBA00022692"/>
    </source>
</evidence>
<accession>A0ABZ2JVU1</accession>
<evidence type="ECO:0000256" key="3">
    <source>
        <dbReference type="ARBA" id="ARBA00022448"/>
    </source>
</evidence>
<dbReference type="InterPro" id="IPR051788">
    <property type="entry name" value="MFS_Transporter"/>
</dbReference>
<feature type="domain" description="Major facilitator superfamily (MFS) profile" evidence="8">
    <location>
        <begin position="1"/>
        <end position="379"/>
    </location>
</feature>
<comment type="subcellular location">
    <subcellularLocation>
        <location evidence="1">Endomembrane system</location>
        <topology evidence="1">Multi-pass membrane protein</topology>
    </subcellularLocation>
</comment>
<evidence type="ECO:0000259" key="8">
    <source>
        <dbReference type="PROSITE" id="PS50850"/>
    </source>
</evidence>
<feature type="transmembrane region" description="Helical" evidence="7">
    <location>
        <begin position="267"/>
        <end position="285"/>
    </location>
</feature>
<dbReference type="PANTHER" id="PTHR23514">
    <property type="entry name" value="BYPASS OF STOP CODON PROTEIN 6"/>
    <property type="match status" value="1"/>
</dbReference>
<proteinExistence type="inferred from homology"/>
<dbReference type="Gene3D" id="1.20.1250.20">
    <property type="entry name" value="MFS general substrate transporter like domains"/>
    <property type="match status" value="2"/>
</dbReference>
<evidence type="ECO:0000256" key="5">
    <source>
        <dbReference type="ARBA" id="ARBA00022989"/>
    </source>
</evidence>
<dbReference type="PANTHER" id="PTHR23514:SF3">
    <property type="entry name" value="BYPASS OF STOP CODON PROTEIN 6"/>
    <property type="match status" value="1"/>
</dbReference>
<sequence>MTRGPATWLMYAGLGYFNYLTCAMGPALPLLRGELAISYTVSSLHFTAFAVGLIFSGSLVDRVAGVLGRRATFWLGIVGLGGGGLVIASGTHASVTIAGALAMGIFGGGTLSMTSTVLSEIHGAHQATALTEANLVASAAGAAAPLLVGWLASATSWRAAFVLPAAVGAGALFALRRMRLPEPRANDAERVPRANGLGLEFWTFWAILVLVDCIEFSMAAWASTYLRDAAGFSAASAATAASLFLIGMLAGRGAGTRLLLQGAKPRALLKLALLTTVAGFLLFRLGPVASFALVGLLLTGVGVANLWPLALSLALGAAGDARDAAASRASLAAGVGAFSAPLALGAAADGLGIANAYWLVVPLVAAAWLLVEQTQRARALSGTPNR</sequence>
<evidence type="ECO:0000256" key="2">
    <source>
        <dbReference type="ARBA" id="ARBA00008335"/>
    </source>
</evidence>
<feature type="transmembrane region" description="Helical" evidence="7">
    <location>
        <begin position="72"/>
        <end position="91"/>
    </location>
</feature>
<protein>
    <submittedName>
        <fullName evidence="9">MFS transporter</fullName>
    </submittedName>
</protein>
<feature type="transmembrane region" description="Helical" evidence="7">
    <location>
        <begin position="234"/>
        <end position="255"/>
    </location>
</feature>